<dbReference type="AlphaFoldDB" id="A0A9P7NBX7"/>
<feature type="region of interest" description="Disordered" evidence="1">
    <location>
        <begin position="1"/>
        <end position="23"/>
    </location>
</feature>
<dbReference type="OrthoDB" id="191080at2759"/>
<gene>
    <name evidence="2" type="primary">MDE1_2</name>
    <name evidence="2" type="ORF">E4U43_008373</name>
</gene>
<dbReference type="EMBL" id="SRPW01000896">
    <property type="protein sequence ID" value="KAG6011347.1"/>
    <property type="molecule type" value="Genomic_DNA"/>
</dbReference>
<name>A0A9P7NBX7_9HYPO</name>
<accession>A0A9P7NBX7</accession>
<evidence type="ECO:0000313" key="2">
    <source>
        <dbReference type="EMBL" id="KAG6011347.1"/>
    </source>
</evidence>
<sequence length="51" mass="5474">MASTNEHVHNADHLITSDDPDHPANLIPSLCAKFWTLGWVTGTGGGCSIRE</sequence>
<feature type="compositionally biased region" description="Basic and acidic residues" evidence="1">
    <location>
        <begin position="1"/>
        <end position="22"/>
    </location>
</feature>
<dbReference type="InterPro" id="IPR036409">
    <property type="entry name" value="Aldolase_II/adducin_N_sf"/>
</dbReference>
<evidence type="ECO:0000313" key="3">
    <source>
        <dbReference type="Proteomes" id="UP000748025"/>
    </source>
</evidence>
<organism evidence="2 3">
    <name type="scientific">Claviceps pusilla</name>
    <dbReference type="NCBI Taxonomy" id="123648"/>
    <lineage>
        <taxon>Eukaryota</taxon>
        <taxon>Fungi</taxon>
        <taxon>Dikarya</taxon>
        <taxon>Ascomycota</taxon>
        <taxon>Pezizomycotina</taxon>
        <taxon>Sordariomycetes</taxon>
        <taxon>Hypocreomycetidae</taxon>
        <taxon>Hypocreales</taxon>
        <taxon>Clavicipitaceae</taxon>
        <taxon>Claviceps</taxon>
    </lineage>
</organism>
<feature type="non-terminal residue" evidence="2">
    <location>
        <position position="51"/>
    </location>
</feature>
<protein>
    <submittedName>
        <fullName evidence="2">Methylthioribulose-1-phosphate dehydratase</fullName>
    </submittedName>
</protein>
<dbReference type="Gene3D" id="3.40.225.10">
    <property type="entry name" value="Class II aldolase/adducin N-terminal domain"/>
    <property type="match status" value="1"/>
</dbReference>
<proteinExistence type="predicted"/>
<dbReference type="Proteomes" id="UP000748025">
    <property type="component" value="Unassembled WGS sequence"/>
</dbReference>
<evidence type="ECO:0000256" key="1">
    <source>
        <dbReference type="SAM" id="MobiDB-lite"/>
    </source>
</evidence>
<keyword evidence="3" id="KW-1185">Reference proteome</keyword>
<comment type="caution">
    <text evidence="2">The sequence shown here is derived from an EMBL/GenBank/DDBJ whole genome shotgun (WGS) entry which is preliminary data.</text>
</comment>
<reference evidence="2" key="1">
    <citation type="journal article" date="2020" name="bioRxiv">
        <title>Whole genome comparisons of ergot fungi reveals the divergence and evolution of species within the genus Claviceps are the result of varying mechanisms driving genome evolution and host range expansion.</title>
        <authorList>
            <person name="Wyka S.A."/>
            <person name="Mondo S.J."/>
            <person name="Liu M."/>
            <person name="Dettman J."/>
            <person name="Nalam V."/>
            <person name="Broders K.D."/>
        </authorList>
    </citation>
    <scope>NUCLEOTIDE SEQUENCE</scope>
    <source>
        <strain evidence="2">CCC 602</strain>
    </source>
</reference>